<feature type="chain" id="PRO_5043971409" evidence="4">
    <location>
        <begin position="16"/>
        <end position="655"/>
    </location>
</feature>
<dbReference type="EMBL" id="JANAVB010006466">
    <property type="protein sequence ID" value="KAJ6844879.1"/>
    <property type="molecule type" value="Genomic_DNA"/>
</dbReference>
<proteinExistence type="inferred from homology"/>
<feature type="signal peptide" evidence="4">
    <location>
        <begin position="1"/>
        <end position="15"/>
    </location>
</feature>
<dbReference type="NCBIfam" id="TIGR00756">
    <property type="entry name" value="PPR"/>
    <property type="match status" value="10"/>
</dbReference>
<dbReference type="FunFam" id="1.25.40.10:FF:000990">
    <property type="entry name" value="Pentatricopeptide repeat-containing protein, mitochondrial"/>
    <property type="match status" value="1"/>
</dbReference>
<organism evidence="5 6">
    <name type="scientific">Iris pallida</name>
    <name type="common">Sweet iris</name>
    <dbReference type="NCBI Taxonomy" id="29817"/>
    <lineage>
        <taxon>Eukaryota</taxon>
        <taxon>Viridiplantae</taxon>
        <taxon>Streptophyta</taxon>
        <taxon>Embryophyta</taxon>
        <taxon>Tracheophyta</taxon>
        <taxon>Spermatophyta</taxon>
        <taxon>Magnoliopsida</taxon>
        <taxon>Liliopsida</taxon>
        <taxon>Asparagales</taxon>
        <taxon>Iridaceae</taxon>
        <taxon>Iridoideae</taxon>
        <taxon>Irideae</taxon>
        <taxon>Iris</taxon>
    </lineage>
</organism>
<feature type="repeat" description="PPR" evidence="3">
    <location>
        <begin position="236"/>
        <end position="270"/>
    </location>
</feature>
<feature type="repeat" description="PPR" evidence="3">
    <location>
        <begin position="478"/>
        <end position="512"/>
    </location>
</feature>
<comment type="caution">
    <text evidence="5">The sequence shown here is derived from an EMBL/GenBank/DDBJ whole genome shotgun (WGS) entry which is preliminary data.</text>
</comment>
<dbReference type="Gene3D" id="1.25.40.10">
    <property type="entry name" value="Tetratricopeptide repeat domain"/>
    <property type="match status" value="5"/>
</dbReference>
<keyword evidence="6" id="KW-1185">Reference proteome</keyword>
<dbReference type="InterPro" id="IPR002885">
    <property type="entry name" value="PPR_rpt"/>
</dbReference>
<comment type="similarity">
    <text evidence="1">Belongs to the PPR family. P subfamily.</text>
</comment>
<gene>
    <name evidence="5" type="ORF">M6B38_290380</name>
</gene>
<dbReference type="Proteomes" id="UP001140949">
    <property type="component" value="Unassembled WGS sequence"/>
</dbReference>
<feature type="repeat" description="PPR" evidence="3">
    <location>
        <begin position="306"/>
        <end position="340"/>
    </location>
</feature>
<dbReference type="PANTHER" id="PTHR47941">
    <property type="entry name" value="PENTATRICOPEPTIDE REPEAT-CONTAINING PROTEIN 3, MITOCHONDRIAL"/>
    <property type="match status" value="1"/>
</dbReference>
<feature type="repeat" description="PPR" evidence="3">
    <location>
        <begin position="201"/>
        <end position="235"/>
    </location>
</feature>
<dbReference type="SUPFAM" id="SSF81901">
    <property type="entry name" value="HCP-like"/>
    <property type="match status" value="1"/>
</dbReference>
<feature type="repeat" description="PPR" evidence="3">
    <location>
        <begin position="443"/>
        <end position="477"/>
    </location>
</feature>
<dbReference type="Pfam" id="PF13812">
    <property type="entry name" value="PPR_3"/>
    <property type="match status" value="1"/>
</dbReference>
<dbReference type="AlphaFoldDB" id="A0AAX6HUX5"/>
<evidence type="ECO:0000313" key="6">
    <source>
        <dbReference type="Proteomes" id="UP001140949"/>
    </source>
</evidence>
<feature type="repeat" description="PPR" evidence="3">
    <location>
        <begin position="513"/>
        <end position="547"/>
    </location>
</feature>
<accession>A0AAX6HUX5</accession>
<dbReference type="Pfam" id="PF13041">
    <property type="entry name" value="PPR_2"/>
    <property type="match status" value="4"/>
</dbReference>
<keyword evidence="2" id="KW-0677">Repeat</keyword>
<evidence type="ECO:0000256" key="4">
    <source>
        <dbReference type="SAM" id="SignalP"/>
    </source>
</evidence>
<name>A0AAX6HUX5_IRIPA</name>
<sequence>MKLLRPIFLVSTATATATTSGRSYATKYTGRIVRADSSGRAIAVVVRPHDLPLDPRGHSVPRRDLICRASRILNSTSPSSDPLLDLSDYLQTLNLTLTPSEVSEVLKSLRSPALALAFFRSAPSAVPGFRHDPFTYNRILHILSRSSPAPPEDEIRKIVGEMERDGVRGTISTVNILIGALGGAEIDKCLELARKWDLRFNGYTYKCLMQAYLRCRRVDRAHRVYEDMRGRGYKLDIFAYNMLIDALAKANMVEEAYKVLADMRRKDCEPDVYTYTILIRMSGKIGKTDEFLSFFDEMITKGHTLNLLAYNTMIEALAKNKMVDKTIFLFSKMIDSNCRPNEFTYTVILDVLAAAGQVDRLNEVIEVSNKYITKSIYAYLVKALSKLGHASEAHSLFCKMWSLHDEGDRDAYMSMLETLCNAGKTPEALDLLNQIHEKGIITDTVMYNMVFSALAKLKQISYIHTLYEQMKINGPSPDIFTFNILISSFGRAGLIDQAIEIFELMESSDCKPDVITYNSLINSLGKNGDLDEAHMRFKEMQEKGLNPDVITYSTLIESFGKSKRVEMACRFFDEMLAEGCYPNIVTYNILLDCLEKCGRVDEAFQLYSTMKQQGLTPDRITYLVLERLENGSHTHRTVRTRKQSRITGWVVSPLR</sequence>
<dbReference type="Pfam" id="PF01535">
    <property type="entry name" value="PPR"/>
    <property type="match status" value="3"/>
</dbReference>
<keyword evidence="4" id="KW-0732">Signal</keyword>
<dbReference type="Pfam" id="PF12854">
    <property type="entry name" value="PPR_1"/>
    <property type="match status" value="1"/>
</dbReference>
<evidence type="ECO:0000256" key="2">
    <source>
        <dbReference type="ARBA" id="ARBA00022737"/>
    </source>
</evidence>
<reference evidence="5" key="1">
    <citation type="journal article" date="2023" name="GigaByte">
        <title>Genome assembly of the bearded iris, Iris pallida Lam.</title>
        <authorList>
            <person name="Bruccoleri R.E."/>
            <person name="Oakeley E.J."/>
            <person name="Faust A.M.E."/>
            <person name="Altorfer M."/>
            <person name="Dessus-Babus S."/>
            <person name="Burckhardt D."/>
            <person name="Oertli M."/>
            <person name="Naumann U."/>
            <person name="Petersen F."/>
            <person name="Wong J."/>
        </authorList>
    </citation>
    <scope>NUCLEOTIDE SEQUENCE</scope>
    <source>
        <strain evidence="5">GSM-AAB239-AS_SAM_17_03QT</strain>
    </source>
</reference>
<feature type="repeat" description="PPR" evidence="3">
    <location>
        <begin position="548"/>
        <end position="582"/>
    </location>
</feature>
<reference evidence="5" key="2">
    <citation type="submission" date="2023-04" db="EMBL/GenBank/DDBJ databases">
        <authorList>
            <person name="Bruccoleri R.E."/>
            <person name="Oakeley E.J."/>
            <person name="Faust A.-M."/>
            <person name="Dessus-Babus S."/>
            <person name="Altorfer M."/>
            <person name="Burckhardt D."/>
            <person name="Oertli M."/>
            <person name="Naumann U."/>
            <person name="Petersen F."/>
            <person name="Wong J."/>
        </authorList>
    </citation>
    <scope>NUCLEOTIDE SEQUENCE</scope>
    <source>
        <strain evidence="5">GSM-AAB239-AS_SAM_17_03QT</strain>
        <tissue evidence="5">Leaf</tissue>
    </source>
</reference>
<feature type="repeat" description="PPR" evidence="3">
    <location>
        <begin position="583"/>
        <end position="617"/>
    </location>
</feature>
<protein>
    <submittedName>
        <fullName evidence="5">Pentatricopeptide repeat-containing protein, mitochondrial</fullName>
    </submittedName>
</protein>
<feature type="repeat" description="PPR" evidence="3">
    <location>
        <begin position="408"/>
        <end position="442"/>
    </location>
</feature>
<evidence type="ECO:0000256" key="3">
    <source>
        <dbReference type="PROSITE-ProRule" id="PRU00708"/>
    </source>
</evidence>
<evidence type="ECO:0000256" key="1">
    <source>
        <dbReference type="ARBA" id="ARBA00007626"/>
    </source>
</evidence>
<dbReference type="InterPro" id="IPR011990">
    <property type="entry name" value="TPR-like_helical_dom_sf"/>
</dbReference>
<dbReference type="PROSITE" id="PS51375">
    <property type="entry name" value="PPR"/>
    <property type="match status" value="10"/>
</dbReference>
<evidence type="ECO:0000313" key="5">
    <source>
        <dbReference type="EMBL" id="KAJ6844879.1"/>
    </source>
</evidence>
<feature type="repeat" description="PPR" evidence="3">
    <location>
        <begin position="271"/>
        <end position="305"/>
    </location>
</feature>